<dbReference type="GO" id="GO:0051301">
    <property type="term" value="P:cell division"/>
    <property type="evidence" value="ECO:0007669"/>
    <property type="project" value="InterPro"/>
</dbReference>
<dbReference type="AlphaFoldDB" id="A0A1I3C0V9"/>
<dbReference type="SUPFAM" id="SSF53067">
    <property type="entry name" value="Actin-like ATPase domain"/>
    <property type="match status" value="2"/>
</dbReference>
<dbReference type="PIRSF" id="PIRSF019169">
    <property type="entry name" value="PilM"/>
    <property type="match status" value="1"/>
</dbReference>
<dbReference type="SMART" id="SM00842">
    <property type="entry name" value="FtsA"/>
    <property type="match status" value="1"/>
</dbReference>
<proteinExistence type="predicted"/>
<reference evidence="2 3" key="1">
    <citation type="submission" date="2016-10" db="EMBL/GenBank/DDBJ databases">
        <authorList>
            <person name="de Groot N.N."/>
        </authorList>
    </citation>
    <scope>NUCLEOTIDE SEQUENCE [LARGE SCALE GENOMIC DNA]</scope>
    <source>
        <strain evidence="2 3">CGMCC 1.11156</strain>
    </source>
</reference>
<organism evidence="2 3">
    <name type="scientific">Nocardioides psychrotolerans</name>
    <dbReference type="NCBI Taxonomy" id="1005945"/>
    <lineage>
        <taxon>Bacteria</taxon>
        <taxon>Bacillati</taxon>
        <taxon>Actinomycetota</taxon>
        <taxon>Actinomycetes</taxon>
        <taxon>Propionibacteriales</taxon>
        <taxon>Nocardioidaceae</taxon>
        <taxon>Nocardioides</taxon>
    </lineage>
</organism>
<gene>
    <name evidence="2" type="ORF">SAMN05216561_101414</name>
</gene>
<dbReference type="Proteomes" id="UP000198649">
    <property type="component" value="Unassembled WGS sequence"/>
</dbReference>
<dbReference type="InterPro" id="IPR043129">
    <property type="entry name" value="ATPase_NBD"/>
</dbReference>
<dbReference type="PANTHER" id="PTHR32432:SF3">
    <property type="entry name" value="ETHANOLAMINE UTILIZATION PROTEIN EUTJ"/>
    <property type="match status" value="1"/>
</dbReference>
<evidence type="ECO:0000259" key="1">
    <source>
        <dbReference type="SMART" id="SM00842"/>
    </source>
</evidence>
<dbReference type="NCBIfam" id="TIGR01175">
    <property type="entry name" value="pilM"/>
    <property type="match status" value="1"/>
</dbReference>
<dbReference type="CDD" id="cd24049">
    <property type="entry name" value="ASKHA_NBD_PilM"/>
    <property type="match status" value="1"/>
</dbReference>
<dbReference type="InterPro" id="IPR003494">
    <property type="entry name" value="SHS2_FtsA"/>
</dbReference>
<accession>A0A1I3C0V9</accession>
<dbReference type="InterPro" id="IPR050696">
    <property type="entry name" value="FtsA/MreB"/>
</dbReference>
<dbReference type="Pfam" id="PF11104">
    <property type="entry name" value="PilM_2"/>
    <property type="match status" value="1"/>
</dbReference>
<feature type="domain" description="SHS2" evidence="1">
    <location>
        <begin position="5"/>
        <end position="178"/>
    </location>
</feature>
<dbReference type="Gene3D" id="3.30.1490.300">
    <property type="match status" value="1"/>
</dbReference>
<dbReference type="Gene3D" id="3.30.420.40">
    <property type="match status" value="2"/>
</dbReference>
<protein>
    <submittedName>
        <fullName evidence="2">Type IV pilus assembly protein PilM</fullName>
    </submittedName>
</protein>
<evidence type="ECO:0000313" key="3">
    <source>
        <dbReference type="Proteomes" id="UP000198649"/>
    </source>
</evidence>
<dbReference type="RefSeq" id="WP_170259036.1">
    <property type="nucleotide sequence ID" value="NZ_BKAF01000001.1"/>
</dbReference>
<dbReference type="InterPro" id="IPR005883">
    <property type="entry name" value="PilM"/>
</dbReference>
<dbReference type="STRING" id="1005945.SAMN05216561_101414"/>
<dbReference type="PANTHER" id="PTHR32432">
    <property type="entry name" value="CELL DIVISION PROTEIN FTSA-RELATED"/>
    <property type="match status" value="1"/>
</dbReference>
<sequence>MPATVVGLDIGRCAVRAVELRRSGRTPVVRRSGSVAVPHGAVEGGVVRDPAAVTDALKRLWREQRIQSRQVRLGVCSGSVLVRHLELDWMPPQDLRRALRYQVADLLPVAVDDANLDHVLLGEQLRTNPQTGTERRVVEILLVATARGNVDDLVRCVQAAGLRPVTADLSPLALVRAAASRTGAGDLTEAVVDVGADTVSVAVHVAGMPRFVRVAAGVGGELLTRALVDELGWTWQEAEAAKRADAATLPEPARHALEAASARLVGEIRASLDFHAATDPLHVPVRALVTGGGAAHAGFAARCSAALGMPVELLDPTTVARVTPLPDEDLSVSLGLCLGETA</sequence>
<keyword evidence="3" id="KW-1185">Reference proteome</keyword>
<evidence type="ECO:0000313" key="2">
    <source>
        <dbReference type="EMBL" id="SFH67621.1"/>
    </source>
</evidence>
<name>A0A1I3C0V9_9ACTN</name>
<dbReference type="EMBL" id="FOQG01000001">
    <property type="protein sequence ID" value="SFH67621.1"/>
    <property type="molecule type" value="Genomic_DNA"/>
</dbReference>